<dbReference type="InterPro" id="IPR053135">
    <property type="entry name" value="AKR2_Oxidoreductase"/>
</dbReference>
<dbReference type="EMBL" id="CADCTC010000035">
    <property type="protein sequence ID" value="CAA9222696.1"/>
    <property type="molecule type" value="Genomic_DNA"/>
</dbReference>
<evidence type="ECO:0000313" key="2">
    <source>
        <dbReference type="EMBL" id="CAA9222696.1"/>
    </source>
</evidence>
<reference evidence="2" key="1">
    <citation type="submission" date="2020-02" db="EMBL/GenBank/DDBJ databases">
        <authorList>
            <person name="Meier V. D."/>
        </authorList>
    </citation>
    <scope>NUCLEOTIDE SEQUENCE</scope>
    <source>
        <strain evidence="2">AVDCRST_MAG77</strain>
    </source>
</reference>
<dbReference type="PROSITE" id="PS51257">
    <property type="entry name" value="PROKAR_LIPOPROTEIN"/>
    <property type="match status" value="1"/>
</dbReference>
<proteinExistence type="predicted"/>
<dbReference type="InterPro" id="IPR023210">
    <property type="entry name" value="NADP_OxRdtase_dom"/>
</dbReference>
<dbReference type="Gene3D" id="3.20.20.100">
    <property type="entry name" value="NADP-dependent oxidoreductase domain"/>
    <property type="match status" value="1"/>
</dbReference>
<dbReference type="InterPro" id="IPR036812">
    <property type="entry name" value="NAD(P)_OxRdtase_dom_sf"/>
</dbReference>
<gene>
    <name evidence="2" type="ORF">AVDCRST_MAG77-772</name>
</gene>
<dbReference type="PANTHER" id="PTHR43312">
    <property type="entry name" value="D-THREO-ALDOSE 1-DEHYDROGENASE"/>
    <property type="match status" value="1"/>
</dbReference>
<organism evidence="2">
    <name type="scientific">uncultured Chloroflexota bacterium</name>
    <dbReference type="NCBI Taxonomy" id="166587"/>
    <lineage>
        <taxon>Bacteria</taxon>
        <taxon>Bacillati</taxon>
        <taxon>Chloroflexota</taxon>
        <taxon>environmental samples</taxon>
    </lineage>
</organism>
<dbReference type="PANTHER" id="PTHR43312:SF1">
    <property type="entry name" value="NADP-DEPENDENT OXIDOREDUCTASE DOMAIN-CONTAINING PROTEIN"/>
    <property type="match status" value="1"/>
</dbReference>
<accession>A0A6J4HJ51</accession>
<protein>
    <recommendedName>
        <fullName evidence="1">NADP-dependent oxidoreductase domain-containing protein</fullName>
    </recommendedName>
</protein>
<dbReference type="AlphaFoldDB" id="A0A6J4HJ51"/>
<dbReference type="SUPFAM" id="SSF51430">
    <property type="entry name" value="NAD(P)-linked oxidoreductase"/>
    <property type="match status" value="1"/>
</dbReference>
<evidence type="ECO:0000259" key="1">
    <source>
        <dbReference type="Pfam" id="PF00248"/>
    </source>
</evidence>
<feature type="domain" description="NADP-dependent oxidoreductase" evidence="1">
    <location>
        <begin position="16"/>
        <end position="329"/>
    </location>
</feature>
<sequence length="344" mass="35238">MEIRPLGKTGLAVSALGFGCGAVGGLMVRGDAAEQRRTVETALGAGIRYFDTAPGYGDGRSEENLGRVLHGLGSVAADVIVGTKVRVDPATATGPGAGQTVAHAIRESAEASLRRLRRERVHLFQLHNRIAFDAAANASGGFTPDQVLGPVLDGLRAVRDAGMAEHVGITATGDPTAVRSVVASGVSETAQVYFNALNPSAGWPGLGRSGTLSGNDFDGLIDRAAEHGVGVIIIRSLAAGAVAASDVRHANAGGAGSGGGERYEDDLQRAQALSALAADLGFEGPVELALRFALSKPGVSTVIVGFSNLAQLTDALRWAERGALPGDALERVLDLHRPTSHPGH</sequence>
<dbReference type="Pfam" id="PF00248">
    <property type="entry name" value="Aldo_ket_red"/>
    <property type="match status" value="1"/>
</dbReference>
<name>A0A6J4HJ51_9CHLR</name>